<dbReference type="EMBL" id="JBGNUJ010000006">
    <property type="protein sequence ID" value="KAL3959208.1"/>
    <property type="molecule type" value="Genomic_DNA"/>
</dbReference>
<organism evidence="1 2">
    <name type="scientific">Purpureocillium lilacinum</name>
    <name type="common">Paecilomyces lilacinus</name>
    <dbReference type="NCBI Taxonomy" id="33203"/>
    <lineage>
        <taxon>Eukaryota</taxon>
        <taxon>Fungi</taxon>
        <taxon>Dikarya</taxon>
        <taxon>Ascomycota</taxon>
        <taxon>Pezizomycotina</taxon>
        <taxon>Sordariomycetes</taxon>
        <taxon>Hypocreomycetidae</taxon>
        <taxon>Hypocreales</taxon>
        <taxon>Ophiocordycipitaceae</taxon>
        <taxon>Purpureocillium</taxon>
    </lineage>
</organism>
<name>A0ACC4DT67_PURLI</name>
<accession>A0ACC4DT67</accession>
<keyword evidence="2" id="KW-1185">Reference proteome</keyword>
<gene>
    <name evidence="1" type="ORF">ACCO45_007370</name>
</gene>
<dbReference type="Proteomes" id="UP001638806">
    <property type="component" value="Unassembled WGS sequence"/>
</dbReference>
<sequence>MGNPKILVVLTSHDEHTKLPGKKTGWYLPELSHPHAVLYKDYEIVTASPKGGKAPLDPNSAEAFGSDPESKNFLENHAHTRPLKEFLGRSGDFAAIFYPGGHGPMYDLYSDADSIALIEEFNRAGKPLAAVCHGPIVFAQAKGTDGQPLRATGFTNKEEDIVELTQHMPVLLEDEFKKKGALWEAAEPWAERVVVDGNLITGQNPASAKGVGEELAKAIRAQQK</sequence>
<comment type="caution">
    <text evidence="1">The sequence shown here is derived from an EMBL/GenBank/DDBJ whole genome shotgun (WGS) entry which is preliminary data.</text>
</comment>
<proteinExistence type="predicted"/>
<reference evidence="1" key="1">
    <citation type="submission" date="2024-12" db="EMBL/GenBank/DDBJ databases">
        <title>Comparative genomics and development of molecular markers within Purpureocillium lilacinum and among Purpureocillium species.</title>
        <authorList>
            <person name="Yeh Z.-Y."/>
            <person name="Ni N.-T."/>
            <person name="Lo P.-H."/>
            <person name="Mushyakhwo K."/>
            <person name="Lin C.-F."/>
            <person name="Nai Y.-S."/>
        </authorList>
    </citation>
    <scope>NUCLEOTIDE SEQUENCE</scope>
    <source>
        <strain evidence="1">NCHU-NPUST-175</strain>
    </source>
</reference>
<protein>
    <submittedName>
        <fullName evidence="1">Uncharacterized protein</fullName>
    </submittedName>
</protein>
<evidence type="ECO:0000313" key="1">
    <source>
        <dbReference type="EMBL" id="KAL3959208.1"/>
    </source>
</evidence>
<evidence type="ECO:0000313" key="2">
    <source>
        <dbReference type="Proteomes" id="UP001638806"/>
    </source>
</evidence>